<organism evidence="1 2">
    <name type="scientific">Shuttleworthella satelles DSM 14600</name>
    <dbReference type="NCBI Taxonomy" id="626523"/>
    <lineage>
        <taxon>Bacteria</taxon>
        <taxon>Bacillati</taxon>
        <taxon>Bacillota</taxon>
        <taxon>Clostridia</taxon>
        <taxon>Lachnospirales</taxon>
        <taxon>Lachnospiraceae</taxon>
        <taxon>Shuttleworthella</taxon>
    </lineage>
</organism>
<accession>C4G957</accession>
<dbReference type="Proteomes" id="UP000003494">
    <property type="component" value="Unassembled WGS sequence"/>
</dbReference>
<keyword evidence="2" id="KW-1185">Reference proteome</keyword>
<evidence type="ECO:0000313" key="1">
    <source>
        <dbReference type="EMBL" id="EEP29154.1"/>
    </source>
</evidence>
<gene>
    <name evidence="1" type="ORF">GCWU000342_00507</name>
</gene>
<reference evidence="1" key="1">
    <citation type="submission" date="2009-04" db="EMBL/GenBank/DDBJ databases">
        <authorList>
            <person name="Weinstock G."/>
            <person name="Sodergren E."/>
            <person name="Clifton S."/>
            <person name="Fulton L."/>
            <person name="Fulton B."/>
            <person name="Courtney L."/>
            <person name="Fronick C."/>
            <person name="Harrison M."/>
            <person name="Strong C."/>
            <person name="Farmer C."/>
            <person name="Delahaunty K."/>
            <person name="Markovic C."/>
            <person name="Hall O."/>
            <person name="Minx P."/>
            <person name="Tomlinson C."/>
            <person name="Mitreva M."/>
            <person name="Nelson J."/>
            <person name="Hou S."/>
            <person name="Wollam A."/>
            <person name="Pepin K.H."/>
            <person name="Johnson M."/>
            <person name="Bhonagiri V."/>
            <person name="Nash W.E."/>
            <person name="Warren W."/>
            <person name="Chinwalla A."/>
            <person name="Mardis E.R."/>
            <person name="Wilson R.K."/>
        </authorList>
    </citation>
    <scope>NUCLEOTIDE SEQUENCE [LARGE SCALE GENOMIC DNA]</scope>
    <source>
        <strain evidence="1">DSM 14600</strain>
    </source>
</reference>
<dbReference type="HOGENOM" id="CLU_1833859_0_0_9"/>
<evidence type="ECO:0000313" key="2">
    <source>
        <dbReference type="Proteomes" id="UP000003494"/>
    </source>
</evidence>
<dbReference type="EMBL" id="ACIP02000001">
    <property type="protein sequence ID" value="EEP29154.1"/>
    <property type="molecule type" value="Genomic_DNA"/>
</dbReference>
<dbReference type="RefSeq" id="WP_006905542.1">
    <property type="nucleotide sequence ID" value="NZ_GG665866.1"/>
</dbReference>
<protein>
    <submittedName>
        <fullName evidence="1">Uncharacterized protein</fullName>
    </submittedName>
</protein>
<proteinExistence type="predicted"/>
<comment type="caution">
    <text evidence="1">The sequence shown here is derived from an EMBL/GenBank/DDBJ whole genome shotgun (WGS) entry which is preliminary data.</text>
</comment>
<sequence>MSQTVTNAHEACQLAQDYIDRLAPAENLFYHAWVCHRYYIFDFLPRDLDPTELTAQAQKKGEFWTSLFHRNPSGHSADNTACLLSGKEGYTAYSYGKFGPVLVDKSSGECSIHPLDDPKGLEHYRTLIEHAQVIREDQLI</sequence>
<dbReference type="AlphaFoldDB" id="C4G957"/>
<name>C4G957_9FIRM</name>